<reference evidence="2" key="1">
    <citation type="submission" date="2017-07" db="EMBL/GenBank/DDBJ databases">
        <title>Taro Niue Genome Assembly and Annotation.</title>
        <authorList>
            <person name="Atibalentja N."/>
            <person name="Keating K."/>
            <person name="Fields C.J."/>
        </authorList>
    </citation>
    <scope>NUCLEOTIDE SEQUENCE</scope>
    <source>
        <strain evidence="2">Niue_2</strain>
        <tissue evidence="2">Leaf</tissue>
    </source>
</reference>
<name>A0A843V951_COLES</name>
<feature type="compositionally biased region" description="Pro residues" evidence="1">
    <location>
        <begin position="18"/>
        <end position="45"/>
    </location>
</feature>
<sequence>MKSGLPVFPSQPLTISSPPTPTPPVDPPATDPTPPPAIVQPPPSTSQPIPSTSIDPPPSSSQIEIESLINTSIPSFPLKYRFKTHTVDTPSLHTLPPHFFSTPPSSSFSSTICSTPSIGQIVPSMVLPSGAVPHGHSSLLPPFWYAFIYHSEHHMNLFREFLSIKVVLEVHGMPDYKFKDLLPLLLKTSEVLLADVNLITQKSHSSSPSEFLNLYPAEGFIGREEGEDPKFLWTSSASSILMSDDNDNVVMGKKLGGEYYEVSILIAHDPTTSLFIKDVDRKNMNDAVGSHIIWFKEYVPSRRNCSGPLAMELWRQRRGCGDERMGMAAHLLCAAVARSG</sequence>
<gene>
    <name evidence="2" type="ORF">Taro_027602</name>
</gene>
<evidence type="ECO:0000313" key="3">
    <source>
        <dbReference type="Proteomes" id="UP000652761"/>
    </source>
</evidence>
<feature type="region of interest" description="Disordered" evidence="1">
    <location>
        <begin position="1"/>
        <end position="61"/>
    </location>
</feature>
<proteinExistence type="predicted"/>
<comment type="caution">
    <text evidence="2">The sequence shown here is derived from an EMBL/GenBank/DDBJ whole genome shotgun (WGS) entry which is preliminary data.</text>
</comment>
<dbReference type="AlphaFoldDB" id="A0A843V951"/>
<organism evidence="2 3">
    <name type="scientific">Colocasia esculenta</name>
    <name type="common">Wild taro</name>
    <name type="synonym">Arum esculentum</name>
    <dbReference type="NCBI Taxonomy" id="4460"/>
    <lineage>
        <taxon>Eukaryota</taxon>
        <taxon>Viridiplantae</taxon>
        <taxon>Streptophyta</taxon>
        <taxon>Embryophyta</taxon>
        <taxon>Tracheophyta</taxon>
        <taxon>Spermatophyta</taxon>
        <taxon>Magnoliopsida</taxon>
        <taxon>Liliopsida</taxon>
        <taxon>Araceae</taxon>
        <taxon>Aroideae</taxon>
        <taxon>Colocasieae</taxon>
        <taxon>Colocasia</taxon>
    </lineage>
</organism>
<feature type="compositionally biased region" description="Low complexity" evidence="1">
    <location>
        <begin position="46"/>
        <end position="61"/>
    </location>
</feature>
<protein>
    <submittedName>
        <fullName evidence="2">Uncharacterized protein</fullName>
    </submittedName>
</protein>
<dbReference type="EMBL" id="NMUH01001733">
    <property type="protein sequence ID" value="MQL94942.1"/>
    <property type="molecule type" value="Genomic_DNA"/>
</dbReference>
<dbReference type="Proteomes" id="UP000652761">
    <property type="component" value="Unassembled WGS sequence"/>
</dbReference>
<accession>A0A843V951</accession>
<keyword evidence="3" id="KW-1185">Reference proteome</keyword>
<evidence type="ECO:0000256" key="1">
    <source>
        <dbReference type="SAM" id="MobiDB-lite"/>
    </source>
</evidence>
<evidence type="ECO:0000313" key="2">
    <source>
        <dbReference type="EMBL" id="MQL94942.1"/>
    </source>
</evidence>